<dbReference type="PANTHER" id="PTHR42280">
    <property type="entry name" value="CITG FAMILY PROTEIN"/>
    <property type="match status" value="1"/>
</dbReference>
<gene>
    <name evidence="1" type="ORF">EDD54_0479</name>
</gene>
<dbReference type="RefSeq" id="WP_126536923.1">
    <property type="nucleotide sequence ID" value="NZ_BSPM01000008.1"/>
</dbReference>
<protein>
    <submittedName>
        <fullName evidence="1">Triphosphoribosyl-dephospho-CoA synthase</fullName>
    </submittedName>
</protein>
<dbReference type="Proteomes" id="UP000294547">
    <property type="component" value="Unassembled WGS sequence"/>
</dbReference>
<evidence type="ECO:0000313" key="1">
    <source>
        <dbReference type="EMBL" id="TDP86600.1"/>
    </source>
</evidence>
<name>A0A4R6RJF8_9HYPH</name>
<proteinExistence type="predicted"/>
<dbReference type="AlphaFoldDB" id="A0A4R6RJF8"/>
<reference evidence="1 2" key="1">
    <citation type="submission" date="2019-03" db="EMBL/GenBank/DDBJ databases">
        <title>Genomic Encyclopedia of Type Strains, Phase IV (KMG-IV): sequencing the most valuable type-strain genomes for metagenomic binning, comparative biology and taxonomic classification.</title>
        <authorList>
            <person name="Goeker M."/>
        </authorList>
    </citation>
    <scope>NUCLEOTIDE SEQUENCE [LARGE SCALE GENOMIC DNA]</scope>
    <source>
        <strain evidence="1 2">DSM 102969</strain>
    </source>
</reference>
<comment type="caution">
    <text evidence="1">The sequence shown here is derived from an EMBL/GenBank/DDBJ whole genome shotgun (WGS) entry which is preliminary data.</text>
</comment>
<keyword evidence="2" id="KW-1185">Reference proteome</keyword>
<organism evidence="1 2">
    <name type="scientific">Oharaeibacter diazotrophicus</name>
    <dbReference type="NCBI Taxonomy" id="1920512"/>
    <lineage>
        <taxon>Bacteria</taxon>
        <taxon>Pseudomonadati</taxon>
        <taxon>Pseudomonadota</taxon>
        <taxon>Alphaproteobacteria</taxon>
        <taxon>Hyphomicrobiales</taxon>
        <taxon>Pleomorphomonadaceae</taxon>
        <taxon>Oharaeibacter</taxon>
    </lineage>
</organism>
<dbReference type="GO" id="GO:0046917">
    <property type="term" value="F:triphosphoribosyl-dephospho-CoA synthase activity"/>
    <property type="evidence" value="ECO:0007669"/>
    <property type="project" value="InterPro"/>
</dbReference>
<dbReference type="PANTHER" id="PTHR42280:SF1">
    <property type="entry name" value="CITG FAMILY PROTEIN"/>
    <property type="match status" value="1"/>
</dbReference>
<dbReference type="InterPro" id="IPR002736">
    <property type="entry name" value="CitG"/>
</dbReference>
<dbReference type="OrthoDB" id="8525901at2"/>
<dbReference type="Pfam" id="PF01874">
    <property type="entry name" value="CitG"/>
    <property type="match status" value="1"/>
</dbReference>
<sequence>MSALGERIETAFRAACAAELRAIKPGNVHDHAPGHRMTVADFEVSADVSAPHLARPGAGVGARIEGAVTATIAAVGQNTNLGILLLCAPLALAFETLGGTTDEAALRARLAEVLAATSVDDAAAAFQAIVAANPGGLGSAPEGDVGGPAIVTLTEAMALAAERDRIARQYVTTFADVFETGLVTHRRAMVSHARPSWVTASVYFAFAAGFPDTHVERKHGAATAAAVRAEFAEHRAFCAAEDLPALLEFDRGLKRRGINPGTSADLTVATEFVGHLLWNK</sequence>
<dbReference type="GO" id="GO:0005524">
    <property type="term" value="F:ATP binding"/>
    <property type="evidence" value="ECO:0007669"/>
    <property type="project" value="InterPro"/>
</dbReference>
<evidence type="ECO:0000313" key="2">
    <source>
        <dbReference type="Proteomes" id="UP000294547"/>
    </source>
</evidence>
<accession>A0A4R6RJF8</accession>
<dbReference type="EMBL" id="SNXY01000006">
    <property type="protein sequence ID" value="TDP86600.1"/>
    <property type="molecule type" value="Genomic_DNA"/>
</dbReference>
<dbReference type="Gene3D" id="1.10.4200.10">
    <property type="entry name" value="Triphosphoribosyl-dephospho-CoA protein"/>
    <property type="match status" value="1"/>
</dbReference>